<evidence type="ECO:0000256" key="2">
    <source>
        <dbReference type="ARBA" id="ARBA00022723"/>
    </source>
</evidence>
<evidence type="ECO:0000313" key="6">
    <source>
        <dbReference type="EMBL" id="MQS11977.1"/>
    </source>
</evidence>
<dbReference type="Pfam" id="PF04055">
    <property type="entry name" value="Radical_SAM"/>
    <property type="match status" value="1"/>
</dbReference>
<dbReference type="RefSeq" id="WP_153460471.1">
    <property type="nucleotide sequence ID" value="NZ_WBOF01000001.1"/>
</dbReference>
<dbReference type="Gene3D" id="3.20.20.70">
    <property type="entry name" value="Aldolase class I"/>
    <property type="match status" value="1"/>
</dbReference>
<protein>
    <submittedName>
        <fullName evidence="6">Radical SAM protein</fullName>
    </submittedName>
</protein>
<organism evidence="6 7">
    <name type="scientific">Streptomyces kaniharaensis</name>
    <dbReference type="NCBI Taxonomy" id="212423"/>
    <lineage>
        <taxon>Bacteria</taxon>
        <taxon>Bacillati</taxon>
        <taxon>Actinomycetota</taxon>
        <taxon>Actinomycetes</taxon>
        <taxon>Kitasatosporales</taxon>
        <taxon>Streptomycetaceae</taxon>
        <taxon>Streptomyces</taxon>
    </lineage>
</organism>
<dbReference type="SFLD" id="SFLDS00029">
    <property type="entry name" value="Radical_SAM"/>
    <property type="match status" value="1"/>
</dbReference>
<evidence type="ECO:0000256" key="3">
    <source>
        <dbReference type="ARBA" id="ARBA00023004"/>
    </source>
</evidence>
<keyword evidence="7" id="KW-1185">Reference proteome</keyword>
<dbReference type="AlphaFoldDB" id="A0A6N7KNQ8"/>
<evidence type="ECO:0000256" key="4">
    <source>
        <dbReference type="ARBA" id="ARBA00023014"/>
    </source>
</evidence>
<keyword evidence="2" id="KW-0479">Metal-binding</keyword>
<dbReference type="GO" id="GO:0046872">
    <property type="term" value="F:metal ion binding"/>
    <property type="evidence" value="ECO:0007669"/>
    <property type="project" value="UniProtKB-KW"/>
</dbReference>
<evidence type="ECO:0000256" key="1">
    <source>
        <dbReference type="ARBA" id="ARBA00022691"/>
    </source>
</evidence>
<dbReference type="CDD" id="cd01335">
    <property type="entry name" value="Radical_SAM"/>
    <property type="match status" value="1"/>
</dbReference>
<comment type="caution">
    <text evidence="6">The sequence shown here is derived from an EMBL/GenBank/DDBJ whole genome shotgun (WGS) entry which is preliminary data.</text>
</comment>
<dbReference type="Proteomes" id="UP000450000">
    <property type="component" value="Unassembled WGS sequence"/>
</dbReference>
<dbReference type="SUPFAM" id="SSF102114">
    <property type="entry name" value="Radical SAM enzymes"/>
    <property type="match status" value="1"/>
</dbReference>
<dbReference type="GO" id="GO:0051536">
    <property type="term" value="F:iron-sulfur cluster binding"/>
    <property type="evidence" value="ECO:0007669"/>
    <property type="project" value="UniProtKB-KW"/>
</dbReference>
<dbReference type="InterPro" id="IPR007197">
    <property type="entry name" value="rSAM"/>
</dbReference>
<reference evidence="6 7" key="1">
    <citation type="submission" date="2019-09" db="EMBL/GenBank/DDBJ databases">
        <title>Genome Sequences of Streptomyces kaniharaensis ATCC 21070.</title>
        <authorList>
            <person name="Zhu W."/>
            <person name="De Crecy-Lagard V."/>
            <person name="Richards N.G."/>
        </authorList>
    </citation>
    <scope>NUCLEOTIDE SEQUENCE [LARGE SCALE GENOMIC DNA]</scope>
    <source>
        <strain evidence="6 7">SF-557</strain>
    </source>
</reference>
<dbReference type="InterPro" id="IPR050377">
    <property type="entry name" value="Radical_SAM_PqqE_MftC-like"/>
</dbReference>
<proteinExistence type="predicted"/>
<dbReference type="InterPro" id="IPR013785">
    <property type="entry name" value="Aldolase_TIM"/>
</dbReference>
<keyword evidence="1" id="KW-0949">S-adenosyl-L-methionine</keyword>
<evidence type="ECO:0000259" key="5">
    <source>
        <dbReference type="Pfam" id="PF04055"/>
    </source>
</evidence>
<accession>A0A6N7KNQ8</accession>
<gene>
    <name evidence="6" type="ORF">F7Q99_06630</name>
</gene>
<dbReference type="GO" id="GO:0003824">
    <property type="term" value="F:catalytic activity"/>
    <property type="evidence" value="ECO:0007669"/>
    <property type="project" value="InterPro"/>
</dbReference>
<feature type="domain" description="Radical SAM core" evidence="5">
    <location>
        <begin position="86"/>
        <end position="232"/>
    </location>
</feature>
<name>A0A6N7KNQ8_9ACTN</name>
<evidence type="ECO:0000313" key="7">
    <source>
        <dbReference type="Proteomes" id="UP000450000"/>
    </source>
</evidence>
<keyword evidence="4" id="KW-0411">Iron-sulfur</keyword>
<dbReference type="PANTHER" id="PTHR11228:SF7">
    <property type="entry name" value="PQQA PEPTIDE CYCLASE"/>
    <property type="match status" value="1"/>
</dbReference>
<dbReference type="OrthoDB" id="9782387at2"/>
<dbReference type="InterPro" id="IPR058240">
    <property type="entry name" value="rSAM_sf"/>
</dbReference>
<dbReference type="SFLD" id="SFLDG01067">
    <property type="entry name" value="SPASM/twitch_domain_containing"/>
    <property type="match status" value="1"/>
</dbReference>
<dbReference type="PANTHER" id="PTHR11228">
    <property type="entry name" value="RADICAL SAM DOMAIN PROTEIN"/>
    <property type="match status" value="1"/>
</dbReference>
<sequence>MHDLIASPFLNGFVLLRPGRLEGIKLPERRFRDLAQARDSGSGIPSWLAEATRTRWAVQLAPRSVGDATLIRDAPAYGHSRASWEINLGCDLDCEHCYLGPKRFAGLDEEGKHRLLLILRDSAVLWLQITGGEALIDPHFASCSQLAHDLGMMIEVLTNGTRLSNSRTLEVLVASRPYRVTVSLYGATAETYDSFTRRRGAFKKVTRGLAAGIEAGLPLQLALIVTAQNAHEHDQMRAAADELGLPYKEYSHMSPTIYGGAESLASQSPAHLKLLQRFAGCNAGHTFLHVDPHGRASICKVGRDEQIDLMTEGVQGLARLGGIADRLMLRTGGCSGCQLSGNCSVCRPLAKRYQEAKAPLNTYCQHGQKGTAT</sequence>
<keyword evidence="3" id="KW-0408">Iron</keyword>
<dbReference type="EMBL" id="WBOF01000001">
    <property type="protein sequence ID" value="MQS11977.1"/>
    <property type="molecule type" value="Genomic_DNA"/>
</dbReference>